<comment type="caution">
    <text evidence="2">The sequence shown here is derived from an EMBL/GenBank/DDBJ whole genome shotgun (WGS) entry which is preliminary data.</text>
</comment>
<dbReference type="Proteomes" id="UP001597508">
    <property type="component" value="Unassembled WGS sequence"/>
</dbReference>
<evidence type="ECO:0000256" key="1">
    <source>
        <dbReference type="SAM" id="Phobius"/>
    </source>
</evidence>
<organism evidence="2 3">
    <name type="scientific">Pseudotenacibaculum haliotis</name>
    <dbReference type="NCBI Taxonomy" id="1862138"/>
    <lineage>
        <taxon>Bacteria</taxon>
        <taxon>Pseudomonadati</taxon>
        <taxon>Bacteroidota</taxon>
        <taxon>Flavobacteriia</taxon>
        <taxon>Flavobacteriales</taxon>
        <taxon>Flavobacteriaceae</taxon>
        <taxon>Pseudotenacibaculum</taxon>
    </lineage>
</organism>
<keyword evidence="1" id="KW-0812">Transmembrane</keyword>
<proteinExistence type="predicted"/>
<evidence type="ECO:0000313" key="3">
    <source>
        <dbReference type="Proteomes" id="UP001597508"/>
    </source>
</evidence>
<gene>
    <name evidence="2" type="ORF">ACFSRZ_07325</name>
</gene>
<dbReference type="EMBL" id="JBHULH010000003">
    <property type="protein sequence ID" value="MFD2567180.1"/>
    <property type="molecule type" value="Genomic_DNA"/>
</dbReference>
<evidence type="ECO:0000313" key="2">
    <source>
        <dbReference type="EMBL" id="MFD2567180.1"/>
    </source>
</evidence>
<protein>
    <recommendedName>
        <fullName evidence="4">DUF4258 domain-containing protein</fullName>
    </recommendedName>
</protein>
<feature type="transmembrane region" description="Helical" evidence="1">
    <location>
        <begin position="12"/>
        <end position="33"/>
    </location>
</feature>
<accession>A0ABW5LR18</accession>
<keyword evidence="3" id="KW-1185">Reference proteome</keyword>
<evidence type="ECO:0008006" key="4">
    <source>
        <dbReference type="Google" id="ProtNLM"/>
    </source>
</evidence>
<keyword evidence="1" id="KW-1133">Transmembrane helix</keyword>
<sequence length="148" mass="17539">MKKQKKDKKKKINRYLLIGTLGFFVLIFIFIYYNGKAREQKLKDKGFDSVAIVEKLKLNASKGTTGTEDIVYFYFVKGDTVFHKISSLHSGTIKRLKIKLNDAFLLRIVKDDYSIKKVNYKVRIDTFIDKRKYHIHRYNTLIHKNKIE</sequence>
<name>A0ABW5LR18_9FLAO</name>
<reference evidence="3" key="1">
    <citation type="journal article" date="2019" name="Int. J. Syst. Evol. Microbiol.">
        <title>The Global Catalogue of Microorganisms (GCM) 10K type strain sequencing project: providing services to taxonomists for standard genome sequencing and annotation.</title>
        <authorList>
            <consortium name="The Broad Institute Genomics Platform"/>
            <consortium name="The Broad Institute Genome Sequencing Center for Infectious Disease"/>
            <person name="Wu L."/>
            <person name="Ma J."/>
        </authorList>
    </citation>
    <scope>NUCLEOTIDE SEQUENCE [LARGE SCALE GENOMIC DNA]</scope>
    <source>
        <strain evidence="3">KCTC 52127</strain>
    </source>
</reference>
<keyword evidence="1" id="KW-0472">Membrane</keyword>
<dbReference type="RefSeq" id="WP_379665889.1">
    <property type="nucleotide sequence ID" value="NZ_JBHULH010000003.1"/>
</dbReference>